<keyword evidence="1" id="KW-0472">Membrane</keyword>
<proteinExistence type="predicted"/>
<dbReference type="Proteomes" id="UP000636709">
    <property type="component" value="Unassembled WGS sequence"/>
</dbReference>
<evidence type="ECO:0000313" key="2">
    <source>
        <dbReference type="EMBL" id="KAF8694442.1"/>
    </source>
</evidence>
<evidence type="ECO:0000313" key="4">
    <source>
        <dbReference type="Proteomes" id="UP000636709"/>
    </source>
</evidence>
<comment type="caution">
    <text evidence="2">The sequence shown here is derived from an EMBL/GenBank/DDBJ whole genome shotgun (WGS) entry which is preliminary data.</text>
</comment>
<feature type="transmembrane region" description="Helical" evidence="1">
    <location>
        <begin position="20"/>
        <end position="39"/>
    </location>
</feature>
<name>A0A835BKN6_9POAL</name>
<keyword evidence="1" id="KW-1133">Transmembrane helix</keyword>
<keyword evidence="4" id="KW-1185">Reference proteome</keyword>
<gene>
    <name evidence="3" type="ORF">HU200_002484</name>
    <name evidence="2" type="ORF">HU200_038184</name>
</gene>
<dbReference type="AlphaFoldDB" id="A0A835BKN6"/>
<accession>A0A835BKN6</accession>
<dbReference type="EMBL" id="JACEFO010001905">
    <property type="protein sequence ID" value="KAF8694442.1"/>
    <property type="molecule type" value="Genomic_DNA"/>
</dbReference>
<evidence type="ECO:0000313" key="3">
    <source>
        <dbReference type="EMBL" id="KAF8779570.1"/>
    </source>
</evidence>
<protein>
    <submittedName>
        <fullName evidence="2">Uncharacterized protein</fullName>
    </submittedName>
</protein>
<evidence type="ECO:0000256" key="1">
    <source>
        <dbReference type="SAM" id="Phobius"/>
    </source>
</evidence>
<reference evidence="2" key="1">
    <citation type="submission" date="2020-07" db="EMBL/GenBank/DDBJ databases">
        <title>Genome sequence and genetic diversity analysis of an under-domesticated orphan crop, white fonio (Digitaria exilis).</title>
        <authorList>
            <person name="Bennetzen J.L."/>
            <person name="Chen S."/>
            <person name="Ma X."/>
            <person name="Wang X."/>
            <person name="Yssel A.E.J."/>
            <person name="Chaluvadi S.R."/>
            <person name="Johnson M."/>
            <person name="Gangashetty P."/>
            <person name="Hamidou F."/>
            <person name="Sanogo M.D."/>
            <person name="Zwaenepoel A."/>
            <person name="Wallace J."/>
            <person name="Van De Peer Y."/>
            <person name="Van Deynze A."/>
        </authorList>
    </citation>
    <scope>NUCLEOTIDE SEQUENCE</scope>
    <source>
        <tissue evidence="2">Leaves</tissue>
    </source>
</reference>
<keyword evidence="1" id="KW-0812">Transmembrane</keyword>
<sequence>MFLHAKRSFGRSLISSEKWLLLYAGVFGLTGILLFLYIWCLSLSLAG</sequence>
<organism evidence="2 4">
    <name type="scientific">Digitaria exilis</name>
    <dbReference type="NCBI Taxonomy" id="1010633"/>
    <lineage>
        <taxon>Eukaryota</taxon>
        <taxon>Viridiplantae</taxon>
        <taxon>Streptophyta</taxon>
        <taxon>Embryophyta</taxon>
        <taxon>Tracheophyta</taxon>
        <taxon>Spermatophyta</taxon>
        <taxon>Magnoliopsida</taxon>
        <taxon>Liliopsida</taxon>
        <taxon>Poales</taxon>
        <taxon>Poaceae</taxon>
        <taxon>PACMAD clade</taxon>
        <taxon>Panicoideae</taxon>
        <taxon>Panicodae</taxon>
        <taxon>Paniceae</taxon>
        <taxon>Anthephorinae</taxon>
        <taxon>Digitaria</taxon>
    </lineage>
</organism>
<dbReference type="EMBL" id="JACEFO010000169">
    <property type="protein sequence ID" value="KAF8779570.1"/>
    <property type="molecule type" value="Genomic_DNA"/>
</dbReference>